<sequence length="281" mass="29684">MAPRETPDDSSDDWFADPIVADTETVAAASERRLTVLTDQNHTDDHDDDWFAGDSANDMGSARPADGYSSFDERTSLLRTGGPYTAQTPPPRSWWRRHRSTVAVTTALTVLVGGGLGAALVLTGVDDEPQAPAALLPDEILTTTTVPTSAAPAAAGAAAADVTWCRGQADGEPVTEDSDDPGAVAIWRFEKAFYFDRDGAAARAAGAPDAVMASAQRLQQGIDQLEPDIEFCVLADPIDAGIYDVTVVERGPGIDGRMSRQRITTTKAQDGATLISAIVPR</sequence>
<dbReference type="Proteomes" id="UP001186104">
    <property type="component" value="Unassembled WGS sequence"/>
</dbReference>
<keyword evidence="1" id="KW-0812">Transmembrane</keyword>
<organism evidence="3 4">
    <name type="scientific">Rhodococcus cerastii</name>
    <dbReference type="NCBI Taxonomy" id="908616"/>
    <lineage>
        <taxon>Bacteria</taxon>
        <taxon>Bacillati</taxon>
        <taxon>Actinomycetota</taxon>
        <taxon>Actinomycetes</taxon>
        <taxon>Mycobacteriales</taxon>
        <taxon>Nocardiaceae</taxon>
        <taxon>Rhodococcus</taxon>
    </lineage>
</organism>
<feature type="domain" description="DUF8176" evidence="2">
    <location>
        <begin position="163"/>
        <end position="278"/>
    </location>
</feature>
<comment type="caution">
    <text evidence="3">The sequence shown here is derived from an EMBL/GenBank/DDBJ whole genome shotgun (WGS) entry which is preliminary data.</text>
</comment>
<keyword evidence="4" id="KW-1185">Reference proteome</keyword>
<dbReference type="InterPro" id="IPR058489">
    <property type="entry name" value="DUF8176"/>
</dbReference>
<evidence type="ECO:0000313" key="3">
    <source>
        <dbReference type="EMBL" id="MDV6305330.1"/>
    </source>
</evidence>
<keyword evidence="1" id="KW-0472">Membrane</keyword>
<evidence type="ECO:0000313" key="4">
    <source>
        <dbReference type="Proteomes" id="UP001186104"/>
    </source>
</evidence>
<proteinExistence type="predicted"/>
<protein>
    <recommendedName>
        <fullName evidence="2">DUF8176 domain-containing protein</fullName>
    </recommendedName>
</protein>
<evidence type="ECO:0000256" key="1">
    <source>
        <dbReference type="SAM" id="Phobius"/>
    </source>
</evidence>
<gene>
    <name evidence="3" type="ORF">R3P93_22425</name>
</gene>
<dbReference type="EMBL" id="JAWLKF010000018">
    <property type="protein sequence ID" value="MDV6305330.1"/>
    <property type="molecule type" value="Genomic_DNA"/>
</dbReference>
<dbReference type="Pfam" id="PF26527">
    <property type="entry name" value="DUF8176"/>
    <property type="match status" value="1"/>
</dbReference>
<keyword evidence="1" id="KW-1133">Transmembrane helix</keyword>
<evidence type="ECO:0000259" key="2">
    <source>
        <dbReference type="Pfam" id="PF26527"/>
    </source>
</evidence>
<name>A0ABU4D6J6_9NOCA</name>
<dbReference type="RefSeq" id="WP_317534139.1">
    <property type="nucleotide sequence ID" value="NZ_JAWLKF010000018.1"/>
</dbReference>
<feature type="transmembrane region" description="Helical" evidence="1">
    <location>
        <begin position="102"/>
        <end position="122"/>
    </location>
</feature>
<accession>A0ABU4D6J6</accession>
<reference evidence="3 4" key="1">
    <citation type="submission" date="2023-10" db="EMBL/GenBank/DDBJ databases">
        <title>Development of a sustainable strategy for remediation of hydrocarbon-contaminated territories based on the waste exchange concept.</title>
        <authorList>
            <person name="Krivoruchko A."/>
        </authorList>
    </citation>
    <scope>NUCLEOTIDE SEQUENCE [LARGE SCALE GENOMIC DNA]</scope>
    <source>
        <strain evidence="3 4">IEGM 1327</strain>
    </source>
</reference>